<gene>
    <name evidence="7" type="ORF">SAMN02983006_01239</name>
</gene>
<comment type="pathway">
    <text evidence="2 6">Glycan biosynthesis; trehalose biosynthesis.</text>
</comment>
<keyword evidence="8" id="KW-1185">Reference proteome</keyword>
<keyword evidence="6" id="KW-0479">Metal-binding</keyword>
<dbReference type="InterPro" id="IPR023214">
    <property type="entry name" value="HAD_sf"/>
</dbReference>
<evidence type="ECO:0000256" key="4">
    <source>
        <dbReference type="ARBA" id="ARBA00022801"/>
    </source>
</evidence>
<evidence type="ECO:0000256" key="2">
    <source>
        <dbReference type="ARBA" id="ARBA00005199"/>
    </source>
</evidence>
<sequence length="263" mass="29875">MNKKNLLELTQLAEVKDKITAADKVLLFLDYDGTLAPFKPDPAQAYPLPAALKQLEILQQLDKYTLNFVSGRKLSDLKKMLKLEGVNYAGSHGLEIDLTFAAEIIYPLAKQKIDQQSRKLYQNVKKNYEKKAGFRVEDKGFGLAIHLETTLNQDKIVTDLLQKFKSTKYQVLPGRKVIEIRLTGWDKGKTVEYIKDEIVARDKLSNYLIIYLGDDSTDEDVFCQLEQGITIYIKNESNLKTAAEYFLADPAAVADFLKELVET</sequence>
<evidence type="ECO:0000256" key="1">
    <source>
        <dbReference type="ARBA" id="ARBA00000500"/>
    </source>
</evidence>
<dbReference type="PANTHER" id="PTHR43768">
    <property type="entry name" value="TREHALOSE 6-PHOSPHATE PHOSPHATASE"/>
    <property type="match status" value="1"/>
</dbReference>
<reference evidence="7 8" key="1">
    <citation type="submission" date="2016-10" db="EMBL/GenBank/DDBJ databases">
        <authorList>
            <person name="de Groot N.N."/>
        </authorList>
    </citation>
    <scope>NUCLEOTIDE SEQUENCE [LARGE SCALE GENOMIC DNA]</scope>
    <source>
        <strain evidence="7 8">ATCC 51327</strain>
    </source>
</reference>
<keyword evidence="6" id="KW-0460">Magnesium</keyword>
<dbReference type="RefSeq" id="WP_089861083.1">
    <property type="nucleotide sequence ID" value="NZ_FOTI01000014.1"/>
</dbReference>
<dbReference type="AlphaFoldDB" id="A0A1I4I1C5"/>
<evidence type="ECO:0000256" key="6">
    <source>
        <dbReference type="RuleBase" id="RU361117"/>
    </source>
</evidence>
<evidence type="ECO:0000313" key="8">
    <source>
        <dbReference type="Proteomes" id="UP000199006"/>
    </source>
</evidence>
<evidence type="ECO:0000313" key="7">
    <source>
        <dbReference type="EMBL" id="SFL47631.1"/>
    </source>
</evidence>
<keyword evidence="4 6" id="KW-0378">Hydrolase</keyword>
<dbReference type="NCBIfam" id="TIGR01484">
    <property type="entry name" value="HAD-SF-IIB"/>
    <property type="match status" value="1"/>
</dbReference>
<dbReference type="Gene3D" id="3.30.70.1020">
    <property type="entry name" value="Trehalose-6-phosphate phosphatase related protein, domain 2"/>
    <property type="match status" value="1"/>
</dbReference>
<dbReference type="EC" id="3.1.3.12" evidence="6"/>
<dbReference type="InterPro" id="IPR003337">
    <property type="entry name" value="Trehalose_PPase"/>
</dbReference>
<dbReference type="InterPro" id="IPR044651">
    <property type="entry name" value="OTSB-like"/>
</dbReference>
<evidence type="ECO:0000256" key="5">
    <source>
        <dbReference type="ARBA" id="ARBA00024179"/>
    </source>
</evidence>
<dbReference type="OrthoDB" id="9797743at2"/>
<dbReference type="PANTHER" id="PTHR43768:SF3">
    <property type="entry name" value="TREHALOSE 6-PHOSPHATE PHOSPHATASE"/>
    <property type="match status" value="1"/>
</dbReference>
<dbReference type="EMBL" id="FOTI01000014">
    <property type="protein sequence ID" value="SFL47631.1"/>
    <property type="molecule type" value="Genomic_DNA"/>
</dbReference>
<dbReference type="SUPFAM" id="SSF56784">
    <property type="entry name" value="HAD-like"/>
    <property type="match status" value="1"/>
</dbReference>
<dbReference type="GO" id="GO:0046872">
    <property type="term" value="F:metal ion binding"/>
    <property type="evidence" value="ECO:0007669"/>
    <property type="project" value="UniProtKB-KW"/>
</dbReference>
<proteinExistence type="inferred from homology"/>
<dbReference type="InterPro" id="IPR036412">
    <property type="entry name" value="HAD-like_sf"/>
</dbReference>
<dbReference type="STRING" id="29563.SAMN02983006_01239"/>
<evidence type="ECO:0000256" key="3">
    <source>
        <dbReference type="ARBA" id="ARBA00008770"/>
    </source>
</evidence>
<accession>A0A1I4I1C5</accession>
<dbReference type="NCBIfam" id="TIGR00685">
    <property type="entry name" value="T6PP"/>
    <property type="match status" value="1"/>
</dbReference>
<dbReference type="Pfam" id="PF02358">
    <property type="entry name" value="Trehalose_PPase"/>
    <property type="match status" value="1"/>
</dbReference>
<dbReference type="Gene3D" id="3.40.50.1000">
    <property type="entry name" value="HAD superfamily/HAD-like"/>
    <property type="match status" value="1"/>
</dbReference>
<dbReference type="GO" id="GO:0005992">
    <property type="term" value="P:trehalose biosynthetic process"/>
    <property type="evidence" value="ECO:0007669"/>
    <property type="project" value="UniProtKB-UniPathway"/>
</dbReference>
<comment type="catalytic activity">
    <reaction evidence="1 6">
        <text>alpha,alpha-trehalose 6-phosphate + H2O = alpha,alpha-trehalose + phosphate</text>
        <dbReference type="Rhea" id="RHEA:23420"/>
        <dbReference type="ChEBI" id="CHEBI:15377"/>
        <dbReference type="ChEBI" id="CHEBI:16551"/>
        <dbReference type="ChEBI" id="CHEBI:43474"/>
        <dbReference type="ChEBI" id="CHEBI:58429"/>
        <dbReference type="EC" id="3.1.3.12"/>
    </reaction>
</comment>
<comment type="cofactor">
    <cofactor evidence="6">
        <name>Mg(2+)</name>
        <dbReference type="ChEBI" id="CHEBI:18420"/>
    </cofactor>
</comment>
<dbReference type="UniPathway" id="UPA00299"/>
<dbReference type="InterPro" id="IPR006379">
    <property type="entry name" value="HAD-SF_hydro_IIB"/>
</dbReference>
<dbReference type="GO" id="GO:0004805">
    <property type="term" value="F:trehalose-phosphatase activity"/>
    <property type="evidence" value="ECO:0007669"/>
    <property type="project" value="UniProtKB-EC"/>
</dbReference>
<dbReference type="Proteomes" id="UP000199006">
    <property type="component" value="Unassembled WGS sequence"/>
</dbReference>
<comment type="function">
    <text evidence="5 6">Removes the phosphate from trehalose 6-phosphate to produce free trehalose.</text>
</comment>
<protein>
    <recommendedName>
        <fullName evidence="6">Trehalose 6-phosphate phosphatase</fullName>
        <ecNumber evidence="6">3.1.3.12</ecNumber>
    </recommendedName>
</protein>
<name>A0A1I4I1C5_9FIRM</name>
<comment type="similarity">
    <text evidence="3 6">Belongs to the trehalose phosphatase family.</text>
</comment>
<organism evidence="7 8">
    <name type="scientific">Halanaerobium salsuginis</name>
    <dbReference type="NCBI Taxonomy" id="29563"/>
    <lineage>
        <taxon>Bacteria</taxon>
        <taxon>Bacillati</taxon>
        <taxon>Bacillota</taxon>
        <taxon>Clostridia</taxon>
        <taxon>Halanaerobiales</taxon>
        <taxon>Halanaerobiaceae</taxon>
        <taxon>Halanaerobium</taxon>
    </lineage>
</organism>